<dbReference type="OrthoDB" id="581516at2"/>
<evidence type="ECO:0000259" key="1">
    <source>
        <dbReference type="Pfam" id="PF09557"/>
    </source>
</evidence>
<proteinExistence type="predicted"/>
<dbReference type="PANTHER" id="PTHR38463:SF1">
    <property type="entry name" value="STRESS RESPONSE PROTEIN YSNF"/>
    <property type="match status" value="1"/>
</dbReference>
<dbReference type="AlphaFoldDB" id="A0A5M8R069"/>
<accession>A0A5M8R069</accession>
<gene>
    <name evidence="2" type="ORF">FEM33_07005</name>
</gene>
<dbReference type="RefSeq" id="WP_139011359.1">
    <property type="nucleotide sequence ID" value="NZ_VBSN01000027.1"/>
</dbReference>
<feature type="domain" description="DUF2382" evidence="1">
    <location>
        <begin position="178"/>
        <end position="287"/>
    </location>
</feature>
<comment type="caution">
    <text evidence="2">The sequence shown here is derived from an EMBL/GenBank/DDBJ whole genome shotgun (WGS) entry which is preliminary data.</text>
</comment>
<dbReference type="Proteomes" id="UP000323994">
    <property type="component" value="Unassembled WGS sequence"/>
</dbReference>
<evidence type="ECO:0000313" key="2">
    <source>
        <dbReference type="EMBL" id="KAA6440346.1"/>
    </source>
</evidence>
<dbReference type="EMBL" id="VBSN01000027">
    <property type="protein sequence ID" value="KAA6440346.1"/>
    <property type="molecule type" value="Genomic_DNA"/>
</dbReference>
<dbReference type="PANTHER" id="PTHR38463">
    <property type="entry name" value="STRESS RESPONSE PROTEIN YSNF"/>
    <property type="match status" value="1"/>
</dbReference>
<organism evidence="2 3">
    <name type="scientific">Dyadobacter flavalbus</name>
    <dbReference type="NCBI Taxonomy" id="2579942"/>
    <lineage>
        <taxon>Bacteria</taxon>
        <taxon>Pseudomonadati</taxon>
        <taxon>Bacteroidota</taxon>
        <taxon>Cytophagia</taxon>
        <taxon>Cytophagales</taxon>
        <taxon>Spirosomataceae</taxon>
        <taxon>Dyadobacter</taxon>
    </lineage>
</organism>
<protein>
    <submittedName>
        <fullName evidence="2">DUF2382 domain-containing protein</fullName>
    </submittedName>
</protein>
<dbReference type="Pfam" id="PF09557">
    <property type="entry name" value="DUF2382"/>
    <property type="match status" value="1"/>
</dbReference>
<dbReference type="InterPro" id="IPR052967">
    <property type="entry name" value="Stress_Response_Assoc"/>
</dbReference>
<reference evidence="2 3" key="1">
    <citation type="submission" date="2019-05" db="EMBL/GenBank/DDBJ databases">
        <authorList>
            <person name="Qu J.-H."/>
        </authorList>
    </citation>
    <scope>NUCLEOTIDE SEQUENCE [LARGE SCALE GENOMIC DNA]</scope>
    <source>
        <strain evidence="2 3">NS28</strain>
    </source>
</reference>
<dbReference type="InterPro" id="IPR019060">
    <property type="entry name" value="DUF2382"/>
</dbReference>
<sequence>MSSTVVGIFEYTSEAQEAQKYLLANGFTSDNVDIKTSSTTTGTDYTADSHRKDESSDGIGNFFRNLFGDDDDDLDRYTEAGRRGTILTVHARTADEAEKAARILDNYGAVDIDEDTSKSSYGDSTLATGSTLTTDTAYVDPTLTGVTGSTPLSTDLTDSTLSTGTTVGDNVTGTGAIPVIKEELHVGKREVQTGGVRLKSRIVHRPVEESIRLREEFVSVERTSVDRLATEADFTTFKEGTIEVIEHAEVPVVSKEARVVEEVSLVKDVDEREEVISDTVRSTQVEVEDLTDEERLRKSGLDL</sequence>
<keyword evidence="3" id="KW-1185">Reference proteome</keyword>
<name>A0A5M8R069_9BACT</name>
<evidence type="ECO:0000313" key="3">
    <source>
        <dbReference type="Proteomes" id="UP000323994"/>
    </source>
</evidence>